<reference evidence="1 2" key="1">
    <citation type="submission" date="2018-03" db="EMBL/GenBank/DDBJ databases">
        <authorList>
            <person name="Gully D."/>
        </authorList>
    </citation>
    <scope>NUCLEOTIDE SEQUENCE [LARGE SCALE GENOMIC DNA]</scope>
    <source>
        <strain evidence="1">ORS3257</strain>
    </source>
</reference>
<dbReference type="AlphaFoldDB" id="A0A2U3Q9U8"/>
<proteinExistence type="predicted"/>
<accession>A0A2U3Q9U8</accession>
<gene>
    <name evidence="1" type="ORF">BRAD3257_7513</name>
</gene>
<evidence type="ECO:0000313" key="1">
    <source>
        <dbReference type="EMBL" id="SPP98221.1"/>
    </source>
</evidence>
<organism evidence="1 2">
    <name type="scientific">Bradyrhizobium vignae</name>
    <dbReference type="NCBI Taxonomy" id="1549949"/>
    <lineage>
        <taxon>Bacteria</taxon>
        <taxon>Pseudomonadati</taxon>
        <taxon>Pseudomonadota</taxon>
        <taxon>Alphaproteobacteria</taxon>
        <taxon>Hyphomicrobiales</taxon>
        <taxon>Nitrobacteraceae</taxon>
        <taxon>Bradyrhizobium</taxon>
    </lineage>
</organism>
<sequence>MIGWDGSQKSEMERRAQACSKVRVAHRQGSKRAKVALARKMAVVLHRMWVDGTEFRWTAVA</sequence>
<name>A0A2U3Q9U8_9BRAD</name>
<dbReference type="EMBL" id="LS398110">
    <property type="protein sequence ID" value="SPP98221.1"/>
    <property type="molecule type" value="Genomic_DNA"/>
</dbReference>
<dbReference type="KEGG" id="bvz:BRAD3257_7513"/>
<protein>
    <submittedName>
        <fullName evidence="1">Uncharacterized protein</fullName>
    </submittedName>
</protein>
<evidence type="ECO:0000313" key="2">
    <source>
        <dbReference type="Proteomes" id="UP000246085"/>
    </source>
</evidence>
<dbReference type="Proteomes" id="UP000246085">
    <property type="component" value="Chromosome BRAD3257"/>
</dbReference>